<keyword evidence="3 5" id="KW-0285">Flavoprotein</keyword>
<proteinExistence type="inferred from homology"/>
<feature type="region of interest" description="Disordered" evidence="6">
    <location>
        <begin position="1"/>
        <end position="28"/>
    </location>
</feature>
<comment type="similarity">
    <text evidence="2 5">Belongs to the acyl-CoA dehydrogenase family.</text>
</comment>
<dbReference type="InterPro" id="IPR009100">
    <property type="entry name" value="AcylCoA_DH/oxidase_NM_dom_sf"/>
</dbReference>
<gene>
    <name evidence="10" type="ORF">AWC31_25385</name>
</gene>
<evidence type="ECO:0000313" key="10">
    <source>
        <dbReference type="EMBL" id="ORX14528.1"/>
    </source>
</evidence>
<reference evidence="10 11" key="1">
    <citation type="submission" date="2016-01" db="EMBL/GenBank/DDBJ databases">
        <title>The new phylogeny of the genus Mycobacterium.</title>
        <authorList>
            <person name="Tarcisio F."/>
            <person name="Conor M."/>
            <person name="Antonella G."/>
            <person name="Elisabetta G."/>
            <person name="Giulia F.S."/>
            <person name="Sara T."/>
            <person name="Anna F."/>
            <person name="Clotilde B."/>
            <person name="Roberto B."/>
            <person name="Veronica D.S."/>
            <person name="Fabio R."/>
            <person name="Monica P."/>
            <person name="Olivier J."/>
            <person name="Enrico T."/>
            <person name="Nicola S."/>
        </authorList>
    </citation>
    <scope>NUCLEOTIDE SEQUENCE [LARGE SCALE GENOMIC DNA]</scope>
    <source>
        <strain evidence="10 11">ATCC 700010</strain>
    </source>
</reference>
<dbReference type="SUPFAM" id="SSF47203">
    <property type="entry name" value="Acyl-CoA dehydrogenase C-terminal domain-like"/>
    <property type="match status" value="1"/>
</dbReference>
<dbReference type="InterPro" id="IPR046373">
    <property type="entry name" value="Acyl-CoA_Oxase/DH_mid-dom_sf"/>
</dbReference>
<dbReference type="PANTHER" id="PTHR43884:SF12">
    <property type="entry name" value="ISOVALERYL-COA DEHYDROGENASE, MITOCHONDRIAL-RELATED"/>
    <property type="match status" value="1"/>
</dbReference>
<dbReference type="EMBL" id="LQQA01000015">
    <property type="protein sequence ID" value="ORX14528.1"/>
    <property type="molecule type" value="Genomic_DNA"/>
</dbReference>
<accession>A0A1X2F846</accession>
<evidence type="ECO:0000256" key="1">
    <source>
        <dbReference type="ARBA" id="ARBA00001974"/>
    </source>
</evidence>
<evidence type="ECO:0000259" key="7">
    <source>
        <dbReference type="Pfam" id="PF00441"/>
    </source>
</evidence>
<evidence type="ECO:0000256" key="4">
    <source>
        <dbReference type="ARBA" id="ARBA00022827"/>
    </source>
</evidence>
<dbReference type="Gene3D" id="1.20.140.10">
    <property type="entry name" value="Butyryl-CoA Dehydrogenase, subunit A, domain 3"/>
    <property type="match status" value="1"/>
</dbReference>
<keyword evidence="5" id="KW-0560">Oxidoreductase</keyword>
<evidence type="ECO:0000256" key="5">
    <source>
        <dbReference type="RuleBase" id="RU362125"/>
    </source>
</evidence>
<dbReference type="Gene3D" id="1.10.540.10">
    <property type="entry name" value="Acyl-CoA dehydrogenase/oxidase, N-terminal domain"/>
    <property type="match status" value="1"/>
</dbReference>
<name>A0A1X2F846_9MYCO</name>
<evidence type="ECO:0000313" key="11">
    <source>
        <dbReference type="Proteomes" id="UP000193964"/>
    </source>
</evidence>
<evidence type="ECO:0000259" key="9">
    <source>
        <dbReference type="Pfam" id="PF02771"/>
    </source>
</evidence>
<dbReference type="InterPro" id="IPR036250">
    <property type="entry name" value="AcylCo_DH-like_C"/>
</dbReference>
<dbReference type="GO" id="GO:0003995">
    <property type="term" value="F:acyl-CoA dehydrogenase activity"/>
    <property type="evidence" value="ECO:0007669"/>
    <property type="project" value="InterPro"/>
</dbReference>
<dbReference type="InterPro" id="IPR037069">
    <property type="entry name" value="AcylCoA_DH/ox_N_sf"/>
</dbReference>
<dbReference type="Pfam" id="PF02771">
    <property type="entry name" value="Acyl-CoA_dh_N"/>
    <property type="match status" value="1"/>
</dbReference>
<comment type="caution">
    <text evidence="10">The sequence shown here is derived from an EMBL/GenBank/DDBJ whole genome shotgun (WGS) entry which is preliminary data.</text>
</comment>
<dbReference type="InterPro" id="IPR006089">
    <property type="entry name" value="Acyl-CoA_DH_CS"/>
</dbReference>
<evidence type="ECO:0000259" key="8">
    <source>
        <dbReference type="Pfam" id="PF02770"/>
    </source>
</evidence>
<feature type="domain" description="Acyl-CoA dehydrogenase/oxidase N-terminal" evidence="9">
    <location>
        <begin position="108"/>
        <end position="217"/>
    </location>
</feature>
<evidence type="ECO:0000256" key="2">
    <source>
        <dbReference type="ARBA" id="ARBA00009347"/>
    </source>
</evidence>
<evidence type="ECO:0000256" key="3">
    <source>
        <dbReference type="ARBA" id="ARBA00022630"/>
    </source>
</evidence>
<feature type="domain" description="Acyl-CoA oxidase/dehydrogenase middle" evidence="8">
    <location>
        <begin position="225"/>
        <end position="314"/>
    </location>
</feature>
<dbReference type="RefSeq" id="WP_085144980.1">
    <property type="nucleotide sequence ID" value="NZ_JACKUA010000026.1"/>
</dbReference>
<comment type="cofactor">
    <cofactor evidence="1 5">
        <name>FAD</name>
        <dbReference type="ChEBI" id="CHEBI:57692"/>
    </cofactor>
</comment>
<organism evidence="10 11">
    <name type="scientific">Mycolicibacterium wolinskyi</name>
    <dbReference type="NCBI Taxonomy" id="59750"/>
    <lineage>
        <taxon>Bacteria</taxon>
        <taxon>Bacillati</taxon>
        <taxon>Actinomycetota</taxon>
        <taxon>Actinomycetes</taxon>
        <taxon>Mycobacteriales</taxon>
        <taxon>Mycobacteriaceae</taxon>
        <taxon>Mycolicibacterium</taxon>
    </lineage>
</organism>
<protein>
    <submittedName>
        <fullName evidence="10">Butyryl-CoA dehydrogenase</fullName>
    </submittedName>
</protein>
<dbReference type="GO" id="GO:0050660">
    <property type="term" value="F:flavin adenine dinucleotide binding"/>
    <property type="evidence" value="ECO:0007669"/>
    <property type="project" value="InterPro"/>
</dbReference>
<dbReference type="Proteomes" id="UP000193964">
    <property type="component" value="Unassembled WGS sequence"/>
</dbReference>
<dbReference type="FunFam" id="1.20.140.10:FF:000026">
    <property type="entry name" value="Acyl-CoA dehydrogenase FadE24"/>
    <property type="match status" value="1"/>
</dbReference>
<dbReference type="Pfam" id="PF00441">
    <property type="entry name" value="Acyl-CoA_dh_1"/>
    <property type="match status" value="1"/>
</dbReference>
<dbReference type="InterPro" id="IPR009075">
    <property type="entry name" value="AcylCo_DH/oxidase_C"/>
</dbReference>
<keyword evidence="4 5" id="KW-0274">FAD</keyword>
<feature type="compositionally biased region" description="Polar residues" evidence="6">
    <location>
        <begin position="1"/>
        <end position="24"/>
    </location>
</feature>
<dbReference type="InterPro" id="IPR013786">
    <property type="entry name" value="AcylCoA_DH/ox_N"/>
</dbReference>
<sequence>MTNTLPSKNGSATRPTRSGQQSAVGLQKHKRTATDIGLALITPIVGQEFLDRYGLRDPLNRGLKYGVKQVFSVAGASTRQFKKIQGLGKEPTRLKAGSADLFDLTPDDDQKMIVETVSEFAEEILRPAAHDADDAAAYPADLIAKAAELGITAVNVPEDFDGIAEHRSTVTNALVAEALAYGDMGLALPILAPGGVASALTHWGSADQQATYLKEFAGENVPQACVAIAEPHALFDPTALKTTAVRTPSGYRLSGVKSLVPAAADAELFIVAAQLNGKPALFIVEASSAGLTVKADPSMGIRAAALGQVELDNVAVPLSARLGEDGASDQDYSEAIALSRLGWAALAVGTSHAVLDYVIPYIKERQAFGEPIAHRQSVAFMTANIAIELDGLRLITWRGAARAEQGLPFAREAALARKFGTDKGMQIGLDGVQLLGGHGYTKEHPVERWYRDLRAIGVAEGVVVL</sequence>
<dbReference type="Pfam" id="PF02770">
    <property type="entry name" value="Acyl-CoA_dh_M"/>
    <property type="match status" value="1"/>
</dbReference>
<dbReference type="PROSITE" id="PS00073">
    <property type="entry name" value="ACYL_COA_DH_2"/>
    <property type="match status" value="1"/>
</dbReference>
<dbReference type="Gene3D" id="2.40.110.10">
    <property type="entry name" value="Butyryl-CoA Dehydrogenase, subunit A, domain 2"/>
    <property type="match status" value="1"/>
</dbReference>
<dbReference type="AlphaFoldDB" id="A0A1X2F846"/>
<evidence type="ECO:0000256" key="6">
    <source>
        <dbReference type="SAM" id="MobiDB-lite"/>
    </source>
</evidence>
<dbReference type="PANTHER" id="PTHR43884">
    <property type="entry name" value="ACYL-COA DEHYDROGENASE"/>
    <property type="match status" value="1"/>
</dbReference>
<dbReference type="InterPro" id="IPR006091">
    <property type="entry name" value="Acyl-CoA_Oxase/DH_mid-dom"/>
</dbReference>
<feature type="domain" description="Acyl-CoA dehydrogenase/oxidase C-terminal" evidence="7">
    <location>
        <begin position="334"/>
        <end position="461"/>
    </location>
</feature>
<dbReference type="SUPFAM" id="SSF56645">
    <property type="entry name" value="Acyl-CoA dehydrogenase NM domain-like"/>
    <property type="match status" value="1"/>
</dbReference>